<dbReference type="Gene3D" id="3.40.1350.120">
    <property type="match status" value="1"/>
</dbReference>
<dbReference type="RefSeq" id="WP_253876897.1">
    <property type="nucleotide sequence ID" value="NZ_BAABHM010000036.1"/>
</dbReference>
<sequence>MTGLGSCDGDYGLDEIVLIPLPVDRQGGVIVPPGLLVSPHELATAQRLAVVGFNVRFNRLSHEPGVKNPDVTIGYQIWELKSPEGAGKNTIARQFTRAAAQSDRLVIDTARSVLDDRVVLQEMRRRLVGAKNFTEVMHVAKNVTATRLTRRDTL</sequence>
<dbReference type="Proteomes" id="UP001500843">
    <property type="component" value="Unassembled WGS sequence"/>
</dbReference>
<organism evidence="2 3">
    <name type="scientific">Promicromonospora umidemergens</name>
    <dbReference type="NCBI Taxonomy" id="629679"/>
    <lineage>
        <taxon>Bacteria</taxon>
        <taxon>Bacillati</taxon>
        <taxon>Actinomycetota</taxon>
        <taxon>Actinomycetes</taxon>
        <taxon>Micrococcales</taxon>
        <taxon>Promicromonosporaceae</taxon>
        <taxon>Promicromonospora</taxon>
    </lineage>
</organism>
<proteinExistence type="predicted"/>
<dbReference type="Pfam" id="PF18451">
    <property type="entry name" value="CdiA_C"/>
    <property type="match status" value="1"/>
</dbReference>
<comment type="caution">
    <text evidence="2">The sequence shown here is derived from an EMBL/GenBank/DDBJ whole genome shotgun (WGS) entry which is preliminary data.</text>
</comment>
<dbReference type="InterPro" id="IPR040559">
    <property type="entry name" value="CdiA_C"/>
</dbReference>
<evidence type="ECO:0000313" key="3">
    <source>
        <dbReference type="Proteomes" id="UP001500843"/>
    </source>
</evidence>
<reference evidence="3" key="1">
    <citation type="journal article" date="2019" name="Int. J. Syst. Evol. Microbiol.">
        <title>The Global Catalogue of Microorganisms (GCM) 10K type strain sequencing project: providing services to taxonomists for standard genome sequencing and annotation.</title>
        <authorList>
            <consortium name="The Broad Institute Genomics Platform"/>
            <consortium name="The Broad Institute Genome Sequencing Center for Infectious Disease"/>
            <person name="Wu L."/>
            <person name="Ma J."/>
        </authorList>
    </citation>
    <scope>NUCLEOTIDE SEQUENCE [LARGE SCALE GENOMIC DNA]</scope>
    <source>
        <strain evidence="3">JCM 17975</strain>
    </source>
</reference>
<feature type="domain" description="tRNA nuclease CdiA C-terminal" evidence="1">
    <location>
        <begin position="67"/>
        <end position="140"/>
    </location>
</feature>
<evidence type="ECO:0000259" key="1">
    <source>
        <dbReference type="Pfam" id="PF18451"/>
    </source>
</evidence>
<protein>
    <recommendedName>
        <fullName evidence="1">tRNA nuclease CdiA C-terminal domain-containing protein</fullName>
    </recommendedName>
</protein>
<name>A0ABP8Y9I0_9MICO</name>
<keyword evidence="3" id="KW-1185">Reference proteome</keyword>
<dbReference type="EMBL" id="BAABHM010000036">
    <property type="protein sequence ID" value="GAA4723624.1"/>
    <property type="molecule type" value="Genomic_DNA"/>
</dbReference>
<accession>A0ABP8Y9I0</accession>
<evidence type="ECO:0000313" key="2">
    <source>
        <dbReference type="EMBL" id="GAA4723624.1"/>
    </source>
</evidence>
<gene>
    <name evidence="2" type="ORF">GCM10023198_55650</name>
</gene>